<comment type="similarity">
    <text evidence="7">Belongs to the binding-protein-dependent transport system permease family.</text>
</comment>
<dbReference type="InterPro" id="IPR035906">
    <property type="entry name" value="MetI-like_sf"/>
</dbReference>
<dbReference type="InterPro" id="IPR000515">
    <property type="entry name" value="MetI-like"/>
</dbReference>
<comment type="subcellular location">
    <subcellularLocation>
        <location evidence="1 7">Cell membrane</location>
        <topology evidence="1 7">Multi-pass membrane protein</topology>
    </subcellularLocation>
</comment>
<dbReference type="AlphaFoldDB" id="A0A9X4KT54"/>
<evidence type="ECO:0000256" key="2">
    <source>
        <dbReference type="ARBA" id="ARBA00022448"/>
    </source>
</evidence>
<dbReference type="SUPFAM" id="SSF161098">
    <property type="entry name" value="MetI-like"/>
    <property type="match status" value="1"/>
</dbReference>
<gene>
    <name evidence="9" type="ORF">OMP40_14250</name>
</gene>
<dbReference type="PROSITE" id="PS50928">
    <property type="entry name" value="ABC_TM1"/>
    <property type="match status" value="1"/>
</dbReference>
<feature type="transmembrane region" description="Helical" evidence="7">
    <location>
        <begin position="75"/>
        <end position="96"/>
    </location>
</feature>
<proteinExistence type="inferred from homology"/>
<comment type="caution">
    <text evidence="9">The sequence shown here is derived from an EMBL/GenBank/DDBJ whole genome shotgun (WGS) entry which is preliminary data.</text>
</comment>
<keyword evidence="2 7" id="KW-0813">Transport</keyword>
<evidence type="ECO:0000256" key="6">
    <source>
        <dbReference type="ARBA" id="ARBA00023136"/>
    </source>
</evidence>
<dbReference type="InterPro" id="IPR051393">
    <property type="entry name" value="ABC_transporter_permease"/>
</dbReference>
<keyword evidence="6 7" id="KW-0472">Membrane</keyword>
<reference evidence="9" key="1">
    <citation type="submission" date="2022-10" db="EMBL/GenBank/DDBJ databases">
        <title>Comparative genomic analysis of Cohnella hashimotonis sp. nov., isolated from the International Space Station.</title>
        <authorList>
            <person name="Simpson A."/>
            <person name="Venkateswaran K."/>
        </authorList>
    </citation>
    <scope>NUCLEOTIDE SEQUENCE</scope>
    <source>
        <strain evidence="9">DSM 28161</strain>
    </source>
</reference>
<keyword evidence="10" id="KW-1185">Reference proteome</keyword>
<dbReference type="CDD" id="cd06261">
    <property type="entry name" value="TM_PBP2"/>
    <property type="match status" value="1"/>
</dbReference>
<evidence type="ECO:0000256" key="4">
    <source>
        <dbReference type="ARBA" id="ARBA00022692"/>
    </source>
</evidence>
<feature type="transmembrane region" description="Helical" evidence="7">
    <location>
        <begin position="265"/>
        <end position="285"/>
    </location>
</feature>
<feature type="transmembrane region" description="Helical" evidence="7">
    <location>
        <begin position="108"/>
        <end position="128"/>
    </location>
</feature>
<feature type="domain" description="ABC transmembrane type-1" evidence="8">
    <location>
        <begin position="71"/>
        <end position="286"/>
    </location>
</feature>
<protein>
    <submittedName>
        <fullName evidence="9">Sugar ABC transporter permease</fullName>
    </submittedName>
</protein>
<evidence type="ECO:0000256" key="1">
    <source>
        <dbReference type="ARBA" id="ARBA00004651"/>
    </source>
</evidence>
<dbReference type="GO" id="GO:0005886">
    <property type="term" value="C:plasma membrane"/>
    <property type="evidence" value="ECO:0007669"/>
    <property type="project" value="UniProtKB-SubCell"/>
</dbReference>
<dbReference type="Gene3D" id="1.10.3720.10">
    <property type="entry name" value="MetI-like"/>
    <property type="match status" value="1"/>
</dbReference>
<sequence length="298" mass="33651">MINKQKLKETLQYEMLLLPALAGFVIFFLYPSLQSIYYSLTNYSVNKLTYSFIGFTNYVEVFKDERILASIRNTVYFAVFSTLLQNALAIPLAIALNAKLKSKFLLRMVFFMPWCFSGLIIGFLWSFILSSSDDGLLNHVLHQLGIHFLPHNWLGDPGLAMKSVIFVAVWQTTGWAMIIYLANLQSIPAELYESVKIDGAGKLQAFWHITFKFLAPAMTINVLLSTIGGFKVYDQILALTNGGPGYATESITFSIMNYGFSENRYAYASALSVVMLVIILLISLVQLRFFSKREDNIA</sequence>
<keyword evidence="5 7" id="KW-1133">Transmembrane helix</keyword>
<keyword evidence="3" id="KW-1003">Cell membrane</keyword>
<evidence type="ECO:0000259" key="8">
    <source>
        <dbReference type="PROSITE" id="PS50928"/>
    </source>
</evidence>
<evidence type="ECO:0000313" key="10">
    <source>
        <dbReference type="Proteomes" id="UP001153404"/>
    </source>
</evidence>
<feature type="transmembrane region" description="Helical" evidence="7">
    <location>
        <begin position="12"/>
        <end position="30"/>
    </location>
</feature>
<evidence type="ECO:0000256" key="3">
    <source>
        <dbReference type="ARBA" id="ARBA00022475"/>
    </source>
</evidence>
<dbReference type="Proteomes" id="UP001153404">
    <property type="component" value="Unassembled WGS sequence"/>
</dbReference>
<dbReference type="RefSeq" id="WP_277532177.1">
    <property type="nucleotide sequence ID" value="NZ_JAPDIA010000003.1"/>
</dbReference>
<dbReference type="GO" id="GO:0055085">
    <property type="term" value="P:transmembrane transport"/>
    <property type="evidence" value="ECO:0007669"/>
    <property type="project" value="InterPro"/>
</dbReference>
<feature type="transmembrane region" description="Helical" evidence="7">
    <location>
        <begin position="205"/>
        <end position="224"/>
    </location>
</feature>
<feature type="transmembrane region" description="Helical" evidence="7">
    <location>
        <begin position="163"/>
        <end position="184"/>
    </location>
</feature>
<dbReference type="EMBL" id="JAPDIA010000003">
    <property type="protein sequence ID" value="MDG0810380.1"/>
    <property type="molecule type" value="Genomic_DNA"/>
</dbReference>
<evidence type="ECO:0000256" key="5">
    <source>
        <dbReference type="ARBA" id="ARBA00022989"/>
    </source>
</evidence>
<evidence type="ECO:0000256" key="7">
    <source>
        <dbReference type="RuleBase" id="RU363032"/>
    </source>
</evidence>
<organism evidence="9 10">
    <name type="scientific">Cohnella rhizosphaerae</name>
    <dbReference type="NCBI Taxonomy" id="1457232"/>
    <lineage>
        <taxon>Bacteria</taxon>
        <taxon>Bacillati</taxon>
        <taxon>Bacillota</taxon>
        <taxon>Bacilli</taxon>
        <taxon>Bacillales</taxon>
        <taxon>Paenibacillaceae</taxon>
        <taxon>Cohnella</taxon>
    </lineage>
</organism>
<dbReference type="PANTHER" id="PTHR30193:SF37">
    <property type="entry name" value="INNER MEMBRANE ABC TRANSPORTER PERMEASE PROTEIN YCJO"/>
    <property type="match status" value="1"/>
</dbReference>
<accession>A0A9X4KT54</accession>
<name>A0A9X4KT54_9BACL</name>
<dbReference type="PANTHER" id="PTHR30193">
    <property type="entry name" value="ABC TRANSPORTER PERMEASE PROTEIN"/>
    <property type="match status" value="1"/>
</dbReference>
<evidence type="ECO:0000313" key="9">
    <source>
        <dbReference type="EMBL" id="MDG0810380.1"/>
    </source>
</evidence>
<dbReference type="Pfam" id="PF00528">
    <property type="entry name" value="BPD_transp_1"/>
    <property type="match status" value="1"/>
</dbReference>
<keyword evidence="4 7" id="KW-0812">Transmembrane</keyword>